<gene>
    <name evidence="1" type="ORF">Cyrtocomes_00755</name>
</gene>
<dbReference type="Gene3D" id="1.25.40.20">
    <property type="entry name" value="Ankyrin repeat-containing domain"/>
    <property type="match status" value="1"/>
</dbReference>
<name>A0ABU5L8C7_9RICK</name>
<dbReference type="Proteomes" id="UP001293791">
    <property type="component" value="Unassembled WGS sequence"/>
</dbReference>
<reference evidence="1 2" key="1">
    <citation type="submission" date="2023-02" db="EMBL/GenBank/DDBJ databases">
        <title>Host association and intracellularity evolved multiple times independently in the Rickettsiales.</title>
        <authorList>
            <person name="Castelli M."/>
            <person name="Nardi T."/>
            <person name="Gammuto L."/>
            <person name="Bellinzona G."/>
            <person name="Sabaneyeva E."/>
            <person name="Potekhin A."/>
            <person name="Serra V."/>
            <person name="Petroni G."/>
            <person name="Sassera D."/>
        </authorList>
    </citation>
    <scope>NUCLEOTIDE SEQUENCE [LARGE SCALE GENOMIC DNA]</scope>
    <source>
        <strain evidence="1 2">BOD18</strain>
    </source>
</reference>
<proteinExistence type="predicted"/>
<protein>
    <submittedName>
        <fullName evidence="1">Ankyrin repeats containing protein</fullName>
    </submittedName>
</protein>
<dbReference type="EMBL" id="JARGYT010000042">
    <property type="protein sequence ID" value="MDZ5762376.1"/>
    <property type="molecule type" value="Genomic_DNA"/>
</dbReference>
<keyword evidence="2" id="KW-1185">Reference proteome</keyword>
<sequence length="277" mass="32317">MTKENHLKQLSLEIVDFLVNGNVSDNNKWHEESSIAYFVDFIQKQPQVLNYDGICPLIIIVSGLWSSALKRSIMIQKKSNYYTKLAHFYALCLDNLIKLGADPNIKHKHCHGSSVFHWLIAWDRSDECIKFIEMLKKHNVYWDKDIQDSAGNTPLTLLVARKYFGRHPICKKYDQALIEKLITEGCNPLIYNNEKNTSLHYAYLKHDIETINHIFNFTNTEGEHLKNNDNKTPIDLWNLSYQEAGRIIRKVYNASKIKDIMPEEIWQNANYADISKN</sequence>
<comment type="caution">
    <text evidence="1">The sequence shown here is derived from an EMBL/GenBank/DDBJ whole genome shotgun (WGS) entry which is preliminary data.</text>
</comment>
<evidence type="ECO:0000313" key="1">
    <source>
        <dbReference type="EMBL" id="MDZ5762376.1"/>
    </source>
</evidence>
<dbReference type="RefSeq" id="WP_322497845.1">
    <property type="nucleotide sequence ID" value="NZ_JARGYT010000042.1"/>
</dbReference>
<organism evidence="1 2">
    <name type="scientific">Candidatus Cyrtobacter comes</name>
    <dbReference type="NCBI Taxonomy" id="675776"/>
    <lineage>
        <taxon>Bacteria</taxon>
        <taxon>Pseudomonadati</taxon>
        <taxon>Pseudomonadota</taxon>
        <taxon>Alphaproteobacteria</taxon>
        <taxon>Rickettsiales</taxon>
        <taxon>Candidatus Midichloriaceae</taxon>
        <taxon>Candidatus Cyrtobacter</taxon>
    </lineage>
</organism>
<dbReference type="SUPFAM" id="SSF48403">
    <property type="entry name" value="Ankyrin repeat"/>
    <property type="match status" value="1"/>
</dbReference>
<evidence type="ECO:0000313" key="2">
    <source>
        <dbReference type="Proteomes" id="UP001293791"/>
    </source>
</evidence>
<accession>A0ABU5L8C7</accession>
<dbReference type="InterPro" id="IPR036770">
    <property type="entry name" value="Ankyrin_rpt-contain_sf"/>
</dbReference>